<comment type="cofactor">
    <cofactor evidence="1">
        <name>Mg(2+)</name>
        <dbReference type="ChEBI" id="CHEBI:18420"/>
    </cofactor>
</comment>
<dbReference type="PANTHER" id="PTHR30001:SF0">
    <property type="entry name" value="RIBONUCLEASE G"/>
    <property type="match status" value="1"/>
</dbReference>
<protein>
    <submittedName>
        <fullName evidence="7">Ribonuclease, Rne/Rng family</fullName>
        <ecNumber evidence="7">3.1.4.-</ecNumber>
    </submittedName>
</protein>
<evidence type="ECO:0000256" key="2">
    <source>
        <dbReference type="ARBA" id="ARBA00022723"/>
    </source>
</evidence>
<dbReference type="STRING" id="879305.HMPREF9290_1096"/>
<dbReference type="Proteomes" id="UP000005286">
    <property type="component" value="Unassembled WGS sequence"/>
</dbReference>
<evidence type="ECO:0000256" key="5">
    <source>
        <dbReference type="ARBA" id="ARBA00022884"/>
    </source>
</evidence>
<dbReference type="InterPro" id="IPR019307">
    <property type="entry name" value="RNA-bd_AU-1/RNase_E/G"/>
</dbReference>
<keyword evidence="4" id="KW-0460">Magnesium</keyword>
<gene>
    <name evidence="7" type="ORF">HMPREF9290_1096</name>
</gene>
<organism evidence="7 8">
    <name type="scientific">Anaerococcus prevotii ACS-065-V-Col13</name>
    <dbReference type="NCBI Taxonomy" id="879305"/>
    <lineage>
        <taxon>Bacteria</taxon>
        <taxon>Bacillati</taxon>
        <taxon>Bacillota</taxon>
        <taxon>Tissierellia</taxon>
        <taxon>Tissierellales</taxon>
        <taxon>Peptoniphilaceae</taxon>
        <taxon>Anaerococcus</taxon>
    </lineage>
</organism>
<dbReference type="GO" id="GO:0016787">
    <property type="term" value="F:hydrolase activity"/>
    <property type="evidence" value="ECO:0007669"/>
    <property type="project" value="UniProtKB-KW"/>
</dbReference>
<keyword evidence="8" id="KW-1185">Reference proteome</keyword>
<evidence type="ECO:0000313" key="8">
    <source>
        <dbReference type="Proteomes" id="UP000005286"/>
    </source>
</evidence>
<dbReference type="PATRIC" id="fig|879305.3.peg.870"/>
<dbReference type="GO" id="GO:0003723">
    <property type="term" value="F:RNA binding"/>
    <property type="evidence" value="ECO:0007669"/>
    <property type="project" value="UniProtKB-KW"/>
</dbReference>
<accession>F0GVN8</accession>
<evidence type="ECO:0000256" key="4">
    <source>
        <dbReference type="ARBA" id="ARBA00022842"/>
    </source>
</evidence>
<evidence type="ECO:0000259" key="6">
    <source>
        <dbReference type="Pfam" id="PF10150"/>
    </source>
</evidence>
<dbReference type="RefSeq" id="WP_004834850.1">
    <property type="nucleotide sequence ID" value="NZ_AEXM01000017.1"/>
</dbReference>
<dbReference type="AlphaFoldDB" id="F0GVN8"/>
<sequence length="309" mass="36275">MTDFIFIDKEKKLVAKIEDVRIVEVKFYDSLIGNIYRGKVTNKIDALNAYFIEYDKGESLYMTSPVSYKIGDNVIVQYVRDPANGKLALGSLNFKLENDSYYVKRFPIAKRPTKKKDKKRNDDLFNELLAEKERLIREEKFYPTPKLLYENSYLKNYLEKQGPIEVREGNINDLSEFKDCLNLIKDRKPSYKEYSLIIDELETLTVIDVNTDSKKSKNNKDKFLENINLDLIDFIVYNLKLRNIGGMVVIDFLRNKNKEVVEESFRKKVEEMNLEAEIFGFTAMGLFELTIKRRGDSLRKDLDKRNLLS</sequence>
<evidence type="ECO:0000256" key="3">
    <source>
        <dbReference type="ARBA" id="ARBA00022801"/>
    </source>
</evidence>
<keyword evidence="2" id="KW-0479">Metal-binding</keyword>
<dbReference type="eggNOG" id="COG1530">
    <property type="taxonomic scope" value="Bacteria"/>
</dbReference>
<evidence type="ECO:0000256" key="1">
    <source>
        <dbReference type="ARBA" id="ARBA00001946"/>
    </source>
</evidence>
<name>F0GVN8_9FIRM</name>
<comment type="caution">
    <text evidence="7">The sequence shown here is derived from an EMBL/GenBank/DDBJ whole genome shotgun (WGS) entry which is preliminary data.</text>
</comment>
<keyword evidence="5" id="KW-0694">RNA-binding</keyword>
<reference evidence="7 8" key="1">
    <citation type="submission" date="2011-01" db="EMBL/GenBank/DDBJ databases">
        <authorList>
            <person name="Durkin A.S."/>
            <person name="Madupu R."/>
            <person name="Torralba M."/>
            <person name="Gillis M."/>
            <person name="Methe B."/>
            <person name="Sutton G."/>
            <person name="Nelson K.E."/>
        </authorList>
    </citation>
    <scope>NUCLEOTIDE SEQUENCE [LARGE SCALE GENOMIC DNA]</scope>
    <source>
        <strain evidence="7 8">ACS-065-V-Col13</strain>
    </source>
</reference>
<dbReference type="GO" id="GO:0046872">
    <property type="term" value="F:metal ion binding"/>
    <property type="evidence" value="ECO:0007669"/>
    <property type="project" value="UniProtKB-KW"/>
</dbReference>
<dbReference type="GO" id="GO:0004540">
    <property type="term" value="F:RNA nuclease activity"/>
    <property type="evidence" value="ECO:0007669"/>
    <property type="project" value="InterPro"/>
</dbReference>
<dbReference type="InterPro" id="IPR004659">
    <property type="entry name" value="RNase_E/G"/>
</dbReference>
<proteinExistence type="predicted"/>
<dbReference type="EC" id="3.1.4.-" evidence="7"/>
<dbReference type="PANTHER" id="PTHR30001">
    <property type="entry name" value="RIBONUCLEASE"/>
    <property type="match status" value="1"/>
</dbReference>
<dbReference type="EMBL" id="AEXM01000017">
    <property type="protein sequence ID" value="EGC82128.1"/>
    <property type="molecule type" value="Genomic_DNA"/>
</dbReference>
<dbReference type="GO" id="GO:0005737">
    <property type="term" value="C:cytoplasm"/>
    <property type="evidence" value="ECO:0007669"/>
    <property type="project" value="TreeGrafter"/>
</dbReference>
<dbReference type="GO" id="GO:0006364">
    <property type="term" value="P:rRNA processing"/>
    <property type="evidence" value="ECO:0007669"/>
    <property type="project" value="TreeGrafter"/>
</dbReference>
<dbReference type="Pfam" id="PF10150">
    <property type="entry name" value="RNase_E_G"/>
    <property type="match status" value="1"/>
</dbReference>
<feature type="domain" description="RNA-binding protein AU-1/Ribonuclease E/G" evidence="6">
    <location>
        <begin position="195"/>
        <end position="293"/>
    </location>
</feature>
<evidence type="ECO:0000313" key="7">
    <source>
        <dbReference type="EMBL" id="EGC82128.1"/>
    </source>
</evidence>
<keyword evidence="3 7" id="KW-0378">Hydrolase</keyword>